<dbReference type="InterPro" id="IPR020846">
    <property type="entry name" value="MFS_dom"/>
</dbReference>
<dbReference type="EMBL" id="JAOTIF010000002">
    <property type="protein sequence ID" value="MCU7548779.1"/>
    <property type="molecule type" value="Genomic_DNA"/>
</dbReference>
<keyword evidence="3 5" id="KW-1133">Transmembrane helix</keyword>
<evidence type="ECO:0000313" key="8">
    <source>
        <dbReference type="Proteomes" id="UP001155483"/>
    </source>
</evidence>
<dbReference type="PANTHER" id="PTHR11662">
    <property type="entry name" value="SOLUTE CARRIER FAMILY 17"/>
    <property type="match status" value="1"/>
</dbReference>
<feature type="transmembrane region" description="Helical" evidence="5">
    <location>
        <begin position="461"/>
        <end position="481"/>
    </location>
</feature>
<reference evidence="7" key="1">
    <citation type="submission" date="2022-09" db="EMBL/GenBank/DDBJ databases">
        <authorList>
            <person name="Yuan C."/>
            <person name="Ke Z."/>
        </authorList>
    </citation>
    <scope>NUCLEOTIDE SEQUENCE</scope>
    <source>
        <strain evidence="7">LB-8</strain>
    </source>
</reference>
<comment type="subcellular location">
    <subcellularLocation>
        <location evidence="1">Membrane</location>
        <topology evidence="1">Multi-pass membrane protein</topology>
    </subcellularLocation>
</comment>
<feature type="transmembrane region" description="Helical" evidence="5">
    <location>
        <begin position="141"/>
        <end position="162"/>
    </location>
</feature>
<feature type="transmembrane region" description="Helical" evidence="5">
    <location>
        <begin position="326"/>
        <end position="347"/>
    </location>
</feature>
<evidence type="ECO:0000256" key="4">
    <source>
        <dbReference type="ARBA" id="ARBA00023136"/>
    </source>
</evidence>
<dbReference type="GO" id="GO:0015134">
    <property type="term" value="F:hexuronate transmembrane transporter activity"/>
    <property type="evidence" value="ECO:0007669"/>
    <property type="project" value="TreeGrafter"/>
</dbReference>
<feature type="transmembrane region" description="Helical" evidence="5">
    <location>
        <begin position="417"/>
        <end position="435"/>
    </location>
</feature>
<evidence type="ECO:0000259" key="6">
    <source>
        <dbReference type="PROSITE" id="PS50850"/>
    </source>
</evidence>
<keyword evidence="8" id="KW-1185">Reference proteome</keyword>
<keyword evidence="4 5" id="KW-0472">Membrane</keyword>
<feature type="transmembrane region" description="Helical" evidence="5">
    <location>
        <begin position="216"/>
        <end position="236"/>
    </location>
</feature>
<comment type="caution">
    <text evidence="7">The sequence shown here is derived from an EMBL/GenBank/DDBJ whole genome shotgun (WGS) entry which is preliminary data.</text>
</comment>
<feature type="transmembrane region" description="Helical" evidence="5">
    <location>
        <begin position="189"/>
        <end position="210"/>
    </location>
</feature>
<dbReference type="Gene3D" id="1.20.1250.20">
    <property type="entry name" value="MFS general substrate transporter like domains"/>
    <property type="match status" value="1"/>
</dbReference>
<reference evidence="7" key="2">
    <citation type="submission" date="2023-04" db="EMBL/GenBank/DDBJ databases">
        <title>Paracnuella aquatica gen. nov., sp. nov., a member of the family Chitinophagaceae isolated from a hot spring.</title>
        <authorList>
            <person name="Wang C."/>
        </authorList>
    </citation>
    <scope>NUCLEOTIDE SEQUENCE</scope>
    <source>
        <strain evidence="7">LB-8</strain>
    </source>
</reference>
<dbReference type="InterPro" id="IPR011701">
    <property type="entry name" value="MFS"/>
</dbReference>
<dbReference type="InterPro" id="IPR050382">
    <property type="entry name" value="MFS_Na/Anion_cotransporter"/>
</dbReference>
<dbReference type="Proteomes" id="UP001155483">
    <property type="component" value="Unassembled WGS sequence"/>
</dbReference>
<feature type="transmembrane region" description="Helical" evidence="5">
    <location>
        <begin position="383"/>
        <end position="405"/>
    </location>
</feature>
<evidence type="ECO:0000256" key="2">
    <source>
        <dbReference type="ARBA" id="ARBA00022692"/>
    </source>
</evidence>
<dbReference type="Pfam" id="PF07690">
    <property type="entry name" value="MFS_1"/>
    <property type="match status" value="1"/>
</dbReference>
<dbReference type="PANTHER" id="PTHR11662:SF285">
    <property type="entry name" value="HEXURONATE TRANSPORTER"/>
    <property type="match status" value="1"/>
</dbReference>
<name>A0A9X2XT99_9BACT</name>
<protein>
    <submittedName>
        <fullName evidence="7">MFS transporter</fullName>
    </submittedName>
</protein>
<feature type="domain" description="Major facilitator superfamily (MFS) profile" evidence="6">
    <location>
        <begin position="27"/>
        <end position="489"/>
    </location>
</feature>
<dbReference type="InterPro" id="IPR036259">
    <property type="entry name" value="MFS_trans_sf"/>
</dbReference>
<feature type="transmembrane region" description="Helical" evidence="5">
    <location>
        <begin position="95"/>
        <end position="121"/>
    </location>
</feature>
<gene>
    <name evidence="7" type="ORF">OCK74_06600</name>
</gene>
<evidence type="ECO:0000256" key="1">
    <source>
        <dbReference type="ARBA" id="ARBA00004141"/>
    </source>
</evidence>
<dbReference type="SUPFAM" id="SSF103473">
    <property type="entry name" value="MFS general substrate transporter"/>
    <property type="match status" value="1"/>
</dbReference>
<organism evidence="7 8">
    <name type="scientific">Paraflavisolibacter caeni</name>
    <dbReference type="NCBI Taxonomy" id="2982496"/>
    <lineage>
        <taxon>Bacteria</taxon>
        <taxon>Pseudomonadati</taxon>
        <taxon>Bacteroidota</taxon>
        <taxon>Chitinophagia</taxon>
        <taxon>Chitinophagales</taxon>
        <taxon>Chitinophagaceae</taxon>
        <taxon>Paraflavisolibacter</taxon>
    </lineage>
</organism>
<sequence>MQTQLKEPKVASFGSSTEKISKFRWSICGLLFFATTINYLDRQVLSLTWKDFLVPEFHWTDSDYGTITALFSIFYAISMLFAGRFVDWMDTKKGFLWAIGVWSIGAIIHAFCGIATSGILTGNWFVGFAGAKESIHAIDNTTLVISTSVSLFIFARFVLALGEAGNFPAAIKATAEYFPKKDRALSTSIFNAGATVGALAAPVTIPFIAAAWGWEMAFILIGALGFIWMAFWVFMYRKPETHPRVNKAELEYIQQDIVTHEQVSEPVIATSAKKISFGQCFKYKQTWAFAFGKFMTDGVWWFYLFWTPAYLKDIYKMDATQSALPLFVLYMITLLSIIGGWLPSYFVDKKGMNPYEGRMKAMLIFAFFPLLALLAQPLGQFSYWMPVLIIGIAGAAHQAWSANIFSTIGDMFPKSAIATVTGIGGMAGGVGSFLINKGSGVLFTHAGETQMQFMGFQGKEAGYFIIFSICAVGYLIGWVVMKSLVPKYKPITDL</sequence>
<proteinExistence type="predicted"/>
<feature type="transmembrane region" description="Helical" evidence="5">
    <location>
        <begin position="287"/>
        <end position="306"/>
    </location>
</feature>
<feature type="transmembrane region" description="Helical" evidence="5">
    <location>
        <begin position="64"/>
        <end position="83"/>
    </location>
</feature>
<dbReference type="PROSITE" id="PS50850">
    <property type="entry name" value="MFS"/>
    <property type="match status" value="1"/>
</dbReference>
<keyword evidence="2 5" id="KW-0812">Transmembrane</keyword>
<dbReference type="RefSeq" id="WP_279296221.1">
    <property type="nucleotide sequence ID" value="NZ_JAOTIF010000002.1"/>
</dbReference>
<dbReference type="GO" id="GO:0016020">
    <property type="term" value="C:membrane"/>
    <property type="evidence" value="ECO:0007669"/>
    <property type="project" value="UniProtKB-SubCell"/>
</dbReference>
<dbReference type="AlphaFoldDB" id="A0A9X2XT99"/>
<evidence type="ECO:0000256" key="3">
    <source>
        <dbReference type="ARBA" id="ARBA00022989"/>
    </source>
</evidence>
<feature type="transmembrane region" description="Helical" evidence="5">
    <location>
        <begin position="23"/>
        <end position="40"/>
    </location>
</feature>
<dbReference type="CDD" id="cd17319">
    <property type="entry name" value="MFS_ExuT_GudP_like"/>
    <property type="match status" value="1"/>
</dbReference>
<evidence type="ECO:0000313" key="7">
    <source>
        <dbReference type="EMBL" id="MCU7548779.1"/>
    </source>
</evidence>
<evidence type="ECO:0000256" key="5">
    <source>
        <dbReference type="SAM" id="Phobius"/>
    </source>
</evidence>
<accession>A0A9X2XT99</accession>
<feature type="transmembrane region" description="Helical" evidence="5">
    <location>
        <begin position="359"/>
        <end position="377"/>
    </location>
</feature>